<comment type="function">
    <text evidence="8">Catalyzes the phosphorylation of the 3'-hydroxyl group of dephosphocoenzyme A to form coenzyme A.</text>
</comment>
<dbReference type="NCBIfam" id="TIGR00152">
    <property type="entry name" value="dephospho-CoA kinase"/>
    <property type="match status" value="1"/>
</dbReference>
<dbReference type="GO" id="GO:0005737">
    <property type="term" value="C:cytoplasm"/>
    <property type="evidence" value="ECO:0007669"/>
    <property type="project" value="UniProtKB-SubCell"/>
</dbReference>
<dbReference type="Pfam" id="PF01121">
    <property type="entry name" value="CoaE"/>
    <property type="match status" value="1"/>
</dbReference>
<dbReference type="InterPro" id="IPR027417">
    <property type="entry name" value="P-loop_NTPase"/>
</dbReference>
<dbReference type="PANTHER" id="PTHR10695">
    <property type="entry name" value="DEPHOSPHO-COA KINASE-RELATED"/>
    <property type="match status" value="1"/>
</dbReference>
<evidence type="ECO:0000256" key="5">
    <source>
        <dbReference type="ARBA" id="ARBA00022777"/>
    </source>
</evidence>
<dbReference type="Gene3D" id="3.40.50.300">
    <property type="entry name" value="P-loop containing nucleotide triphosphate hydrolases"/>
    <property type="match status" value="1"/>
</dbReference>
<dbReference type="HAMAP" id="MF_00376">
    <property type="entry name" value="Dephospho_CoA_kinase"/>
    <property type="match status" value="1"/>
</dbReference>
<comment type="caution">
    <text evidence="10">The sequence shown here is derived from an EMBL/GenBank/DDBJ whole genome shotgun (WGS) entry which is preliminary data.</text>
</comment>
<keyword evidence="5 8" id="KW-0418">Kinase</keyword>
<dbReference type="SUPFAM" id="SSF52540">
    <property type="entry name" value="P-loop containing nucleoside triphosphate hydrolases"/>
    <property type="match status" value="1"/>
</dbReference>
<dbReference type="GO" id="GO:0004140">
    <property type="term" value="F:dephospho-CoA kinase activity"/>
    <property type="evidence" value="ECO:0007669"/>
    <property type="project" value="UniProtKB-UniRule"/>
</dbReference>
<dbReference type="EC" id="2.7.1.24" evidence="8 9"/>
<dbReference type="CDD" id="cd02022">
    <property type="entry name" value="DPCK"/>
    <property type="match status" value="1"/>
</dbReference>
<dbReference type="PATRIC" id="fig|1392007.3.peg.741"/>
<organism evidence="10 11">
    <name type="scientific">Ligilactobacillus equi DPC 6820</name>
    <dbReference type="NCBI Taxonomy" id="1392007"/>
    <lineage>
        <taxon>Bacteria</taxon>
        <taxon>Bacillati</taxon>
        <taxon>Bacillota</taxon>
        <taxon>Bacilli</taxon>
        <taxon>Lactobacillales</taxon>
        <taxon>Lactobacillaceae</taxon>
        <taxon>Ligilactobacillus</taxon>
    </lineage>
</organism>
<dbReference type="PROSITE" id="PS51219">
    <property type="entry name" value="DPCK"/>
    <property type="match status" value="1"/>
</dbReference>
<keyword evidence="4 8" id="KW-0547">Nucleotide-binding</keyword>
<accession>V7HYQ6</accession>
<keyword evidence="2 8" id="KW-0963">Cytoplasm</keyword>
<evidence type="ECO:0000256" key="4">
    <source>
        <dbReference type="ARBA" id="ARBA00022741"/>
    </source>
</evidence>
<gene>
    <name evidence="8" type="primary">coaE</name>
    <name evidence="10" type="ORF">LEQ_2087c</name>
</gene>
<comment type="pathway">
    <text evidence="8">Cofactor biosynthesis; coenzyme A biosynthesis; CoA from (R)-pantothenate: step 5/5.</text>
</comment>
<protein>
    <recommendedName>
        <fullName evidence="8 9">Dephospho-CoA kinase</fullName>
        <ecNumber evidence="8 9">2.7.1.24</ecNumber>
    </recommendedName>
    <alternativeName>
        <fullName evidence="8">Dephosphocoenzyme A kinase</fullName>
    </alternativeName>
</protein>
<dbReference type="GO" id="GO:0005524">
    <property type="term" value="F:ATP binding"/>
    <property type="evidence" value="ECO:0007669"/>
    <property type="project" value="UniProtKB-UniRule"/>
</dbReference>
<evidence type="ECO:0000256" key="2">
    <source>
        <dbReference type="ARBA" id="ARBA00022490"/>
    </source>
</evidence>
<keyword evidence="6 8" id="KW-0067">ATP-binding</keyword>
<keyword evidence="11" id="KW-1185">Reference proteome</keyword>
<reference evidence="10 11" key="1">
    <citation type="journal article" date="2014" name="Genome Announc.">
        <title>The Genome of the Predominant Equine Lactobacillus Species, Lactobacillus equi, Is Reflective of Its Lifestyle Adaptations to an Herbivorous Host.</title>
        <authorList>
            <person name="O'Donnell M.M."/>
            <person name="Harris H.M."/>
            <person name="O'Toole P.W."/>
            <person name="Ross R.P."/>
        </authorList>
    </citation>
    <scope>NUCLEOTIDE SEQUENCE [LARGE SCALE GENOMIC DNA]</scope>
    <source>
        <strain evidence="10 11">DPC 6820</strain>
    </source>
</reference>
<dbReference type="EMBL" id="AWWH01000073">
    <property type="protein sequence ID" value="ETA74415.1"/>
    <property type="molecule type" value="Genomic_DNA"/>
</dbReference>
<sequence length="200" mass="22180">MTFVLGLTGGIASGKSTISNFLEKYGQVIDADLIARQVVAPKSQGLAEISATFGPDYLTESGALDRVKMGQTIFNDEKQRQKLMTITSPLIRAEILRQLSQAKEQKVPLVVLDIPLLFDDGYEKYCDQVMVVYLPYALQLKRLMARNGFSQSQAQARISSQVDSQKLLAQADIVIDSSGTVEQTRQKVIKWLENNNFSAC</sequence>
<evidence type="ECO:0000256" key="9">
    <source>
        <dbReference type="NCBIfam" id="TIGR00152"/>
    </source>
</evidence>
<proteinExistence type="inferred from homology"/>
<dbReference type="GO" id="GO:0015937">
    <property type="term" value="P:coenzyme A biosynthetic process"/>
    <property type="evidence" value="ECO:0007669"/>
    <property type="project" value="UniProtKB-UniRule"/>
</dbReference>
<keyword evidence="3 8" id="KW-0808">Transferase</keyword>
<evidence type="ECO:0000256" key="6">
    <source>
        <dbReference type="ARBA" id="ARBA00022840"/>
    </source>
</evidence>
<dbReference type="RefSeq" id="WP_023859346.1">
    <property type="nucleotide sequence ID" value="NZ_AWWH01000073.1"/>
</dbReference>
<name>V7HYQ6_9LACO</name>
<dbReference type="InterPro" id="IPR001977">
    <property type="entry name" value="Depp_CoAkinase"/>
</dbReference>
<evidence type="ECO:0000256" key="8">
    <source>
        <dbReference type="HAMAP-Rule" id="MF_00376"/>
    </source>
</evidence>
<evidence type="ECO:0000256" key="1">
    <source>
        <dbReference type="ARBA" id="ARBA00009018"/>
    </source>
</evidence>
<comment type="similarity">
    <text evidence="1 8">Belongs to the CoaE family.</text>
</comment>
<dbReference type="PANTHER" id="PTHR10695:SF46">
    <property type="entry name" value="BIFUNCTIONAL COENZYME A SYNTHASE-RELATED"/>
    <property type="match status" value="1"/>
</dbReference>
<comment type="subcellular location">
    <subcellularLocation>
        <location evidence="8">Cytoplasm</location>
    </subcellularLocation>
</comment>
<dbReference type="AlphaFoldDB" id="V7HYQ6"/>
<evidence type="ECO:0000256" key="3">
    <source>
        <dbReference type="ARBA" id="ARBA00022679"/>
    </source>
</evidence>
<comment type="catalytic activity">
    <reaction evidence="8">
        <text>3'-dephospho-CoA + ATP = ADP + CoA + H(+)</text>
        <dbReference type="Rhea" id="RHEA:18245"/>
        <dbReference type="ChEBI" id="CHEBI:15378"/>
        <dbReference type="ChEBI" id="CHEBI:30616"/>
        <dbReference type="ChEBI" id="CHEBI:57287"/>
        <dbReference type="ChEBI" id="CHEBI:57328"/>
        <dbReference type="ChEBI" id="CHEBI:456216"/>
        <dbReference type="EC" id="2.7.1.24"/>
    </reaction>
</comment>
<evidence type="ECO:0000313" key="10">
    <source>
        <dbReference type="EMBL" id="ETA74415.1"/>
    </source>
</evidence>
<dbReference type="UniPathway" id="UPA00241">
    <property type="reaction ID" value="UER00356"/>
</dbReference>
<dbReference type="Proteomes" id="UP000018559">
    <property type="component" value="Unassembled WGS sequence"/>
</dbReference>
<feature type="binding site" evidence="8">
    <location>
        <begin position="12"/>
        <end position="17"/>
    </location>
    <ligand>
        <name>ATP</name>
        <dbReference type="ChEBI" id="CHEBI:30616"/>
    </ligand>
</feature>
<keyword evidence="7 8" id="KW-0173">Coenzyme A biosynthesis</keyword>
<evidence type="ECO:0000256" key="7">
    <source>
        <dbReference type="ARBA" id="ARBA00022993"/>
    </source>
</evidence>
<dbReference type="FunFam" id="3.40.50.300:FF:000991">
    <property type="entry name" value="Dephospho-CoA kinase"/>
    <property type="match status" value="1"/>
</dbReference>
<evidence type="ECO:0000313" key="11">
    <source>
        <dbReference type="Proteomes" id="UP000018559"/>
    </source>
</evidence>